<dbReference type="Proteomes" id="UP000189800">
    <property type="component" value="Unassembled WGS sequence"/>
</dbReference>
<comment type="caution">
    <text evidence="2">The sequence shown here is derived from an EMBL/GenBank/DDBJ whole genome shotgun (WGS) entry which is preliminary data.</text>
</comment>
<accession>A0A1T0CPA5</accession>
<dbReference type="EMBL" id="MUYU01000012">
    <property type="protein sequence ID" value="OOS24172.1"/>
    <property type="molecule type" value="Genomic_DNA"/>
</dbReference>
<evidence type="ECO:0000313" key="3">
    <source>
        <dbReference type="Proteomes" id="UP000189800"/>
    </source>
</evidence>
<gene>
    <name evidence="2" type="ORF">B0680_05150</name>
</gene>
<proteinExistence type="predicted"/>
<protein>
    <recommendedName>
        <fullName evidence="4">Selenocysteine synthase</fullName>
    </recommendedName>
</protein>
<feature type="signal peptide" evidence="1">
    <location>
        <begin position="1"/>
        <end position="24"/>
    </location>
</feature>
<evidence type="ECO:0000256" key="1">
    <source>
        <dbReference type="SAM" id="SignalP"/>
    </source>
</evidence>
<keyword evidence="3" id="KW-1185">Reference proteome</keyword>
<keyword evidence="1" id="KW-0732">Signal</keyword>
<reference evidence="2 3" key="1">
    <citation type="submission" date="2017-02" db="EMBL/GenBank/DDBJ databases">
        <title>Draft genome sequence of Moraxella pluranimalium CCUG 54913T type strain.</title>
        <authorList>
            <person name="Salva-Serra F."/>
            <person name="Engstrom-Jakobsson H."/>
            <person name="Thorell K."/>
            <person name="Jaen-Luchoro D."/>
            <person name="Gonzales-Siles L."/>
            <person name="Karlsson R."/>
            <person name="Yazdan S."/>
            <person name="Boulund F."/>
            <person name="Johnning A."/>
            <person name="Engstrand L."/>
            <person name="Kristiansson E."/>
            <person name="Moore E."/>
        </authorList>
    </citation>
    <scope>NUCLEOTIDE SEQUENCE [LARGE SCALE GENOMIC DNA]</scope>
    <source>
        <strain evidence="2 3">CCUG 54913</strain>
    </source>
</reference>
<sequence>MMSSKVYQLLLGLGLPMVCVQAMANDVAGTGNTWLDKSRTSTKTWLNNTAHKMDDWFGKTNPDEPARASLRLMMDTTWNEYDGVTVKPRVRGKLKLPTLEHRLSVIVGDETLDDLPSDGGQNTDERVAVPYADDKVYDRKQAREDNSSLAIRWSKFRRDTGIDVDLGVRSDDVFVRAKWNKEWQLPHDISSRFEQMYRYGTRSEHTLLSTLEFSQPQSAHRRVINRSHLLYTHKGEENLNWGNSLFQQHHWQVKHGTAELNYGLYAGGDIVDKNPNLNTYGPYVGYRQPVWRDWLFLQGDVSFYNNKLTDRDHHVALFSRVEMVF</sequence>
<dbReference type="AlphaFoldDB" id="A0A1T0CPA5"/>
<feature type="chain" id="PRO_5012074685" description="Selenocysteine synthase" evidence="1">
    <location>
        <begin position="25"/>
        <end position="325"/>
    </location>
</feature>
<name>A0A1T0CPA5_9GAMM</name>
<evidence type="ECO:0008006" key="4">
    <source>
        <dbReference type="Google" id="ProtNLM"/>
    </source>
</evidence>
<evidence type="ECO:0000313" key="2">
    <source>
        <dbReference type="EMBL" id="OOS24172.1"/>
    </source>
</evidence>
<organism evidence="2 3">
    <name type="scientific">Moraxella pluranimalium</name>
    <dbReference type="NCBI Taxonomy" id="470453"/>
    <lineage>
        <taxon>Bacteria</taxon>
        <taxon>Pseudomonadati</taxon>
        <taxon>Pseudomonadota</taxon>
        <taxon>Gammaproteobacteria</taxon>
        <taxon>Moraxellales</taxon>
        <taxon>Moraxellaceae</taxon>
        <taxon>Moraxella</taxon>
    </lineage>
</organism>